<gene>
    <name evidence="1" type="ORF">PHMEG_00017044</name>
</gene>
<comment type="caution">
    <text evidence="1">The sequence shown here is derived from an EMBL/GenBank/DDBJ whole genome shotgun (WGS) entry which is preliminary data.</text>
</comment>
<evidence type="ECO:0000313" key="2">
    <source>
        <dbReference type="Proteomes" id="UP000198211"/>
    </source>
</evidence>
<organism evidence="1 2">
    <name type="scientific">Phytophthora megakarya</name>
    <dbReference type="NCBI Taxonomy" id="4795"/>
    <lineage>
        <taxon>Eukaryota</taxon>
        <taxon>Sar</taxon>
        <taxon>Stramenopiles</taxon>
        <taxon>Oomycota</taxon>
        <taxon>Peronosporomycetes</taxon>
        <taxon>Peronosporales</taxon>
        <taxon>Peronosporaceae</taxon>
        <taxon>Phytophthora</taxon>
    </lineage>
</organism>
<reference evidence="2" key="1">
    <citation type="submission" date="2017-03" db="EMBL/GenBank/DDBJ databases">
        <title>Phytopthora megakarya and P. palmivora, two closely related causual agents of cacao black pod achieved similar genome size and gene model numbers by different mechanisms.</title>
        <authorList>
            <person name="Ali S."/>
            <person name="Shao J."/>
            <person name="Larry D.J."/>
            <person name="Kronmiller B."/>
            <person name="Shen D."/>
            <person name="Strem M.D."/>
            <person name="Melnick R.L."/>
            <person name="Guiltinan M.J."/>
            <person name="Tyler B.M."/>
            <person name="Meinhardt L.W."/>
            <person name="Bailey B.A."/>
        </authorList>
    </citation>
    <scope>NUCLEOTIDE SEQUENCE [LARGE SCALE GENOMIC DNA]</scope>
    <source>
        <strain evidence="2">zdho120</strain>
    </source>
</reference>
<protein>
    <submittedName>
        <fullName evidence="1">Uncharacterized protein</fullName>
    </submittedName>
</protein>
<accession>A0A225VZC6</accession>
<keyword evidence="2" id="KW-1185">Reference proteome</keyword>
<dbReference type="OrthoDB" id="124847at2759"/>
<evidence type="ECO:0000313" key="1">
    <source>
        <dbReference type="EMBL" id="OWZ10147.1"/>
    </source>
</evidence>
<name>A0A225VZC6_9STRA</name>
<dbReference type="AlphaFoldDB" id="A0A225VZC6"/>
<dbReference type="EMBL" id="NBNE01002542">
    <property type="protein sequence ID" value="OWZ10147.1"/>
    <property type="molecule type" value="Genomic_DNA"/>
</dbReference>
<dbReference type="Proteomes" id="UP000198211">
    <property type="component" value="Unassembled WGS sequence"/>
</dbReference>
<proteinExistence type="predicted"/>
<sequence>MSPNGLSNIIKNIRRRRQARYYKLYTLLADRVHHFRASIPNYAAPTFPTVSDYCAIHSVMDSKVLTSAWMEATAIYGPLCELLIQTMSNEVGQIVGRRLTKSENNEETGALLGNLIPTLKTNGDGCIYLVSDNANCVRGMV</sequence>